<dbReference type="EMBL" id="MU004237">
    <property type="protein sequence ID" value="KAF2667804.1"/>
    <property type="molecule type" value="Genomic_DNA"/>
</dbReference>
<gene>
    <name evidence="1" type="ORF">BT63DRAFT_457103</name>
</gene>
<accession>A0A6A6UA76</accession>
<evidence type="ECO:0000313" key="2">
    <source>
        <dbReference type="Proteomes" id="UP000799302"/>
    </source>
</evidence>
<dbReference type="AlphaFoldDB" id="A0A6A6UA76"/>
<name>A0A6A6UA76_9PEZI</name>
<dbReference type="Proteomes" id="UP000799302">
    <property type="component" value="Unassembled WGS sequence"/>
</dbReference>
<protein>
    <recommendedName>
        <fullName evidence="3">Heterokaryon incompatibility domain-containing protein</fullName>
    </recommendedName>
</protein>
<evidence type="ECO:0008006" key="3">
    <source>
        <dbReference type="Google" id="ProtNLM"/>
    </source>
</evidence>
<proteinExistence type="predicted"/>
<sequence length="109" mass="11632">MAGRLNKISFGMCPCNTCEAQKSGLFPPLLMDVRIREVIVPENEPVKYIALSYVWGTTPMSKTLKASIQAHKAFGANTAGSLSAVIGDAMAVVAEMGRLTFGSTPYASF</sequence>
<reference evidence="1" key="1">
    <citation type="journal article" date="2020" name="Stud. Mycol.">
        <title>101 Dothideomycetes genomes: a test case for predicting lifestyles and emergence of pathogens.</title>
        <authorList>
            <person name="Haridas S."/>
            <person name="Albert R."/>
            <person name="Binder M."/>
            <person name="Bloem J."/>
            <person name="Labutti K."/>
            <person name="Salamov A."/>
            <person name="Andreopoulos B."/>
            <person name="Baker S."/>
            <person name="Barry K."/>
            <person name="Bills G."/>
            <person name="Bluhm B."/>
            <person name="Cannon C."/>
            <person name="Castanera R."/>
            <person name="Culley D."/>
            <person name="Daum C."/>
            <person name="Ezra D."/>
            <person name="Gonzalez J."/>
            <person name="Henrissat B."/>
            <person name="Kuo A."/>
            <person name="Liang C."/>
            <person name="Lipzen A."/>
            <person name="Lutzoni F."/>
            <person name="Magnuson J."/>
            <person name="Mondo S."/>
            <person name="Nolan M."/>
            <person name="Ohm R."/>
            <person name="Pangilinan J."/>
            <person name="Park H.-J."/>
            <person name="Ramirez L."/>
            <person name="Alfaro M."/>
            <person name="Sun H."/>
            <person name="Tritt A."/>
            <person name="Yoshinaga Y."/>
            <person name="Zwiers L.-H."/>
            <person name="Turgeon B."/>
            <person name="Goodwin S."/>
            <person name="Spatafora J."/>
            <person name="Crous P."/>
            <person name="Grigoriev I."/>
        </authorList>
    </citation>
    <scope>NUCLEOTIDE SEQUENCE</scope>
    <source>
        <strain evidence="1">CBS 115976</strain>
    </source>
</reference>
<organism evidence="1 2">
    <name type="scientific">Microthyrium microscopicum</name>
    <dbReference type="NCBI Taxonomy" id="703497"/>
    <lineage>
        <taxon>Eukaryota</taxon>
        <taxon>Fungi</taxon>
        <taxon>Dikarya</taxon>
        <taxon>Ascomycota</taxon>
        <taxon>Pezizomycotina</taxon>
        <taxon>Dothideomycetes</taxon>
        <taxon>Dothideomycetes incertae sedis</taxon>
        <taxon>Microthyriales</taxon>
        <taxon>Microthyriaceae</taxon>
        <taxon>Microthyrium</taxon>
    </lineage>
</organism>
<evidence type="ECO:0000313" key="1">
    <source>
        <dbReference type="EMBL" id="KAF2667804.1"/>
    </source>
</evidence>
<keyword evidence="2" id="KW-1185">Reference proteome</keyword>